<evidence type="ECO:0000313" key="1">
    <source>
        <dbReference type="EMBL" id="QVV96849.1"/>
    </source>
</evidence>
<protein>
    <submittedName>
        <fullName evidence="1">Uncharacterized protein</fullName>
    </submittedName>
</protein>
<dbReference type="EMBL" id="MW258709">
    <property type="protein sequence ID" value="QVV96849.1"/>
    <property type="molecule type" value="Genomic_DNA"/>
</dbReference>
<name>A0AAE7RK64_9CAUD</name>
<organism evidence="1 2">
    <name type="scientific">Kosakonia phage Kc166A</name>
    <dbReference type="NCBI Taxonomy" id="2801381"/>
    <lineage>
        <taxon>Viruses</taxon>
        <taxon>Duplodnaviria</taxon>
        <taxon>Heunggongvirae</taxon>
        <taxon>Uroviricota</taxon>
        <taxon>Caudoviricetes</taxon>
        <taxon>Autographivirales</taxon>
        <taxon>Autotranscriptaviridae</taxon>
        <taxon>Studiervirinae</taxon>
        <taxon>Kayfunavirus</taxon>
        <taxon>Kayfunavirus Kc166A</taxon>
    </lineage>
</organism>
<proteinExistence type="predicted"/>
<dbReference type="Proteomes" id="UP000827835">
    <property type="component" value="Segment"/>
</dbReference>
<sequence length="66" mass="6966">MKFAHKVNNVDGGNQVVTVTVADGKALVKVSLIPTGKAKGLGISQKQVVALVMKHHEETMKAEANV</sequence>
<reference evidence="2" key="1">
    <citation type="journal article" date="2021" name="Viruses">
        <title>Novel Viruses That Lyse Plant and Human Strains of Kosakonia cowanii.</title>
        <authorList>
            <person name="Petrzik K."/>
            <person name="Brazdova S."/>
            <person name="Krawczyk K."/>
        </authorList>
    </citation>
    <scope>NUCLEOTIDE SEQUENCE [LARGE SCALE GENOMIC DNA]</scope>
</reference>
<evidence type="ECO:0000313" key="2">
    <source>
        <dbReference type="Proteomes" id="UP000827835"/>
    </source>
</evidence>
<accession>A0AAE7RK64</accession>
<keyword evidence="2" id="KW-1185">Reference proteome</keyword>